<evidence type="ECO:0000313" key="2">
    <source>
        <dbReference type="Proteomes" id="UP001595859"/>
    </source>
</evidence>
<proteinExistence type="predicted"/>
<dbReference type="RefSeq" id="WP_378061289.1">
    <property type="nucleotide sequence ID" value="NZ_JBHSIS010000023.1"/>
</dbReference>
<comment type="caution">
    <text evidence="1">The sequence shown here is derived from an EMBL/GenBank/DDBJ whole genome shotgun (WGS) entry which is preliminary data.</text>
</comment>
<name>A0ABV9SAC8_9PSEU</name>
<gene>
    <name evidence="1" type="ORF">ACFPCV_34695</name>
</gene>
<accession>A0ABV9SAC8</accession>
<reference evidence="2" key="1">
    <citation type="journal article" date="2019" name="Int. J. Syst. Evol. Microbiol.">
        <title>The Global Catalogue of Microorganisms (GCM) 10K type strain sequencing project: providing services to taxonomists for standard genome sequencing and annotation.</title>
        <authorList>
            <consortium name="The Broad Institute Genomics Platform"/>
            <consortium name="The Broad Institute Genome Sequencing Center for Infectious Disease"/>
            <person name="Wu L."/>
            <person name="Ma J."/>
        </authorList>
    </citation>
    <scope>NUCLEOTIDE SEQUENCE [LARGE SCALE GENOMIC DNA]</scope>
    <source>
        <strain evidence="2">ZS-22-S1</strain>
    </source>
</reference>
<dbReference type="EMBL" id="JBHSIS010000023">
    <property type="protein sequence ID" value="MFC4858675.1"/>
    <property type="molecule type" value="Genomic_DNA"/>
</dbReference>
<organism evidence="1 2">
    <name type="scientific">Actinophytocola glycyrrhizae</name>
    <dbReference type="NCBI Taxonomy" id="2044873"/>
    <lineage>
        <taxon>Bacteria</taxon>
        <taxon>Bacillati</taxon>
        <taxon>Actinomycetota</taxon>
        <taxon>Actinomycetes</taxon>
        <taxon>Pseudonocardiales</taxon>
        <taxon>Pseudonocardiaceae</taxon>
    </lineage>
</organism>
<keyword evidence="2" id="KW-1185">Reference proteome</keyword>
<evidence type="ECO:0000313" key="1">
    <source>
        <dbReference type="EMBL" id="MFC4858675.1"/>
    </source>
</evidence>
<dbReference type="Proteomes" id="UP001595859">
    <property type="component" value="Unassembled WGS sequence"/>
</dbReference>
<sequence length="106" mass="11981">MCRALGVSAPLLMGLALQRARIYLDNLSVRVDLRALLADSTAEFRWMTMWAHNKLIQHPDGIVEIPPVAVRELATMIGSSHRDLAAYFTRFTPESDQISENEEDRV</sequence>
<protein>
    <submittedName>
        <fullName evidence="1">Uncharacterized protein</fullName>
    </submittedName>
</protein>